<dbReference type="Gene3D" id="3.90.226.10">
    <property type="entry name" value="2-enoyl-CoA Hydratase, Chain A, domain 1"/>
    <property type="match status" value="1"/>
</dbReference>
<organism evidence="3 4">
    <name type="scientific">Lysobacter cavernae</name>
    <dbReference type="NCBI Taxonomy" id="1685901"/>
    <lineage>
        <taxon>Bacteria</taxon>
        <taxon>Pseudomonadati</taxon>
        <taxon>Pseudomonadota</taxon>
        <taxon>Gammaproteobacteria</taxon>
        <taxon>Lysobacterales</taxon>
        <taxon>Lysobacteraceae</taxon>
        <taxon>Lysobacter</taxon>
    </lineage>
</organism>
<keyword evidence="4" id="KW-1185">Reference proteome</keyword>
<comment type="similarity">
    <text evidence="1 2">Belongs to the enoyl-CoA hydratase/isomerase family.</text>
</comment>
<evidence type="ECO:0000256" key="1">
    <source>
        <dbReference type="ARBA" id="ARBA00005254"/>
    </source>
</evidence>
<dbReference type="EMBL" id="JBHRXK010000001">
    <property type="protein sequence ID" value="MFC3549897.1"/>
    <property type="molecule type" value="Genomic_DNA"/>
</dbReference>
<dbReference type="Pfam" id="PF00378">
    <property type="entry name" value="ECH_1"/>
    <property type="match status" value="1"/>
</dbReference>
<reference evidence="4" key="1">
    <citation type="journal article" date="2019" name="Int. J. Syst. Evol. Microbiol.">
        <title>The Global Catalogue of Microorganisms (GCM) 10K type strain sequencing project: providing services to taxonomists for standard genome sequencing and annotation.</title>
        <authorList>
            <consortium name="The Broad Institute Genomics Platform"/>
            <consortium name="The Broad Institute Genome Sequencing Center for Infectious Disease"/>
            <person name="Wu L."/>
            <person name="Ma J."/>
        </authorList>
    </citation>
    <scope>NUCLEOTIDE SEQUENCE [LARGE SCALE GENOMIC DNA]</scope>
    <source>
        <strain evidence="4">KCTC 42875</strain>
    </source>
</reference>
<protein>
    <submittedName>
        <fullName evidence="3">Enoyl-CoA hydratase/isomerase family protein</fullName>
    </submittedName>
</protein>
<proteinExistence type="inferred from homology"/>
<evidence type="ECO:0000256" key="2">
    <source>
        <dbReference type="RuleBase" id="RU003707"/>
    </source>
</evidence>
<dbReference type="InterPro" id="IPR001753">
    <property type="entry name" value="Enoyl-CoA_hydra/iso"/>
</dbReference>
<evidence type="ECO:0000313" key="4">
    <source>
        <dbReference type="Proteomes" id="UP001595740"/>
    </source>
</evidence>
<dbReference type="InterPro" id="IPR029045">
    <property type="entry name" value="ClpP/crotonase-like_dom_sf"/>
</dbReference>
<dbReference type="CDD" id="cd06558">
    <property type="entry name" value="crotonase-like"/>
    <property type="match status" value="1"/>
</dbReference>
<gene>
    <name evidence="3" type="ORF">ACFOLC_02595</name>
</gene>
<evidence type="ECO:0000313" key="3">
    <source>
        <dbReference type="EMBL" id="MFC3549897.1"/>
    </source>
</evidence>
<dbReference type="SUPFAM" id="SSF52096">
    <property type="entry name" value="ClpP/crotonase"/>
    <property type="match status" value="1"/>
</dbReference>
<dbReference type="PANTHER" id="PTHR11941">
    <property type="entry name" value="ENOYL-COA HYDRATASE-RELATED"/>
    <property type="match status" value="1"/>
</dbReference>
<sequence>MSLVETHTFDTIAELKLARAPVNALDPALCTELRGALHAAVAQGAQGIVLSGGPKVFSAGLDVPHLLSLGSDRHALLAAWEAFFDTAMALAQCPVPVVAAIAGHAPAGGCVLTLCCDYRVMARSEDAARPYRIGLNETQVGLVAPEGIQRLMRRVVGHYRAERLLVAGEMVAAEQALQIGLVDELVEADQVASRARAWLAQLLALPRQAMLQTRAIARADLAVALQPEHIQLDRFIEAWYAPAAQTALQALVARLGK</sequence>
<dbReference type="Proteomes" id="UP001595740">
    <property type="component" value="Unassembled WGS sequence"/>
</dbReference>
<dbReference type="PANTHER" id="PTHR11941:SF54">
    <property type="entry name" value="ENOYL-COA HYDRATASE, MITOCHONDRIAL"/>
    <property type="match status" value="1"/>
</dbReference>
<comment type="caution">
    <text evidence="3">The sequence shown here is derived from an EMBL/GenBank/DDBJ whole genome shotgun (WGS) entry which is preliminary data.</text>
</comment>
<dbReference type="PROSITE" id="PS00166">
    <property type="entry name" value="ENOYL_COA_HYDRATASE"/>
    <property type="match status" value="1"/>
</dbReference>
<accession>A0ABV7RMC8</accession>
<dbReference type="RefSeq" id="WP_386757949.1">
    <property type="nucleotide sequence ID" value="NZ_JBHRXK010000001.1"/>
</dbReference>
<name>A0ABV7RMC8_9GAMM</name>
<dbReference type="InterPro" id="IPR018376">
    <property type="entry name" value="Enoyl-CoA_hyd/isom_CS"/>
</dbReference>